<evidence type="ECO:0000313" key="3">
    <source>
        <dbReference type="Proteomes" id="UP001212997"/>
    </source>
</evidence>
<dbReference type="InterPro" id="IPR001506">
    <property type="entry name" value="Peptidase_M12A"/>
</dbReference>
<dbReference type="Pfam" id="PF01400">
    <property type="entry name" value="Astacin"/>
    <property type="match status" value="1"/>
</dbReference>
<proteinExistence type="predicted"/>
<evidence type="ECO:0000259" key="1">
    <source>
        <dbReference type="SMART" id="SM00235"/>
    </source>
</evidence>
<sequence length="316" mass="35634">MHRDDPIAQESLVDRRSLSSSGLIVSPLKLCNAGSTGAAGDTSPDQSTENPVHLSALEDLSPEFQKHTTCRGISIKNEFLWPQSEEITYSYISGNHRQHSKVDSGITRWSHYINLTFRRVSSGGSIRISLNDNEGSWSYLGALCLRAHIDSPTMNLQGIDDQTEILEDREKATVLHEFGHAIGLLHEHQSPSRIGEFTLNEKGIIKYYETSHEWSRAEIQCQVIDIYKEKHITNFSQFDHKSVMMYPMYPSHTLEGLELPLNTELSEIDKAFAMVHYPRLEPQIPSPQWTVAHALDVLKAAAQISMQVIKNTKTLP</sequence>
<evidence type="ECO:0000313" key="2">
    <source>
        <dbReference type="EMBL" id="KAJ3490356.1"/>
    </source>
</evidence>
<dbReference type="GO" id="GO:0004222">
    <property type="term" value="F:metalloendopeptidase activity"/>
    <property type="evidence" value="ECO:0007669"/>
    <property type="project" value="InterPro"/>
</dbReference>
<dbReference type="SMART" id="SM00235">
    <property type="entry name" value="ZnMc"/>
    <property type="match status" value="1"/>
</dbReference>
<protein>
    <recommendedName>
        <fullName evidence="1">Peptidase metallopeptidase domain-containing protein</fullName>
    </recommendedName>
</protein>
<dbReference type="GO" id="GO:0006508">
    <property type="term" value="P:proteolysis"/>
    <property type="evidence" value="ECO:0007669"/>
    <property type="project" value="InterPro"/>
</dbReference>
<dbReference type="Proteomes" id="UP001212997">
    <property type="component" value="Unassembled WGS sequence"/>
</dbReference>
<dbReference type="AlphaFoldDB" id="A0AAD5VAQ5"/>
<dbReference type="GO" id="GO:0008270">
    <property type="term" value="F:zinc ion binding"/>
    <property type="evidence" value="ECO:0007669"/>
    <property type="project" value="InterPro"/>
</dbReference>
<name>A0AAD5VAQ5_9APHY</name>
<dbReference type="EMBL" id="JANAWD010000029">
    <property type="protein sequence ID" value="KAJ3490356.1"/>
    <property type="molecule type" value="Genomic_DNA"/>
</dbReference>
<dbReference type="SUPFAM" id="SSF55486">
    <property type="entry name" value="Metalloproteases ('zincins'), catalytic domain"/>
    <property type="match status" value="1"/>
</dbReference>
<reference evidence="2" key="1">
    <citation type="submission" date="2022-07" db="EMBL/GenBank/DDBJ databases">
        <title>Genome Sequence of Physisporinus lineatus.</title>
        <authorList>
            <person name="Buettner E."/>
        </authorList>
    </citation>
    <scope>NUCLEOTIDE SEQUENCE</scope>
    <source>
        <strain evidence="2">VT162</strain>
    </source>
</reference>
<gene>
    <name evidence="2" type="ORF">NLI96_g1475</name>
</gene>
<comment type="caution">
    <text evidence="2">The sequence shown here is derived from an EMBL/GenBank/DDBJ whole genome shotgun (WGS) entry which is preliminary data.</text>
</comment>
<feature type="domain" description="Peptidase metallopeptidase" evidence="1">
    <location>
        <begin position="77"/>
        <end position="210"/>
    </location>
</feature>
<dbReference type="InterPro" id="IPR006026">
    <property type="entry name" value="Peptidase_Metallo"/>
</dbReference>
<dbReference type="Gene3D" id="3.40.390.10">
    <property type="entry name" value="Collagenase (Catalytic Domain)"/>
    <property type="match status" value="1"/>
</dbReference>
<accession>A0AAD5VAQ5</accession>
<keyword evidence="3" id="KW-1185">Reference proteome</keyword>
<organism evidence="2 3">
    <name type="scientific">Meripilus lineatus</name>
    <dbReference type="NCBI Taxonomy" id="2056292"/>
    <lineage>
        <taxon>Eukaryota</taxon>
        <taxon>Fungi</taxon>
        <taxon>Dikarya</taxon>
        <taxon>Basidiomycota</taxon>
        <taxon>Agaricomycotina</taxon>
        <taxon>Agaricomycetes</taxon>
        <taxon>Polyporales</taxon>
        <taxon>Meripilaceae</taxon>
        <taxon>Meripilus</taxon>
    </lineage>
</organism>
<dbReference type="InterPro" id="IPR024079">
    <property type="entry name" value="MetalloPept_cat_dom_sf"/>
</dbReference>